<evidence type="ECO:0000256" key="1">
    <source>
        <dbReference type="SAM" id="MobiDB-lite"/>
    </source>
</evidence>
<feature type="region of interest" description="Disordered" evidence="1">
    <location>
        <begin position="39"/>
        <end position="75"/>
    </location>
</feature>
<accession>A0A2K3PJA9</accession>
<comment type="caution">
    <text evidence="2">The sequence shown here is derived from an EMBL/GenBank/DDBJ whole genome shotgun (WGS) entry which is preliminary data.</text>
</comment>
<dbReference type="Proteomes" id="UP000236291">
    <property type="component" value="Unassembled WGS sequence"/>
</dbReference>
<gene>
    <name evidence="2" type="ORF">L195_g012067</name>
</gene>
<organism evidence="2 3">
    <name type="scientific">Trifolium pratense</name>
    <name type="common">Red clover</name>
    <dbReference type="NCBI Taxonomy" id="57577"/>
    <lineage>
        <taxon>Eukaryota</taxon>
        <taxon>Viridiplantae</taxon>
        <taxon>Streptophyta</taxon>
        <taxon>Embryophyta</taxon>
        <taxon>Tracheophyta</taxon>
        <taxon>Spermatophyta</taxon>
        <taxon>Magnoliopsida</taxon>
        <taxon>eudicotyledons</taxon>
        <taxon>Gunneridae</taxon>
        <taxon>Pentapetalae</taxon>
        <taxon>rosids</taxon>
        <taxon>fabids</taxon>
        <taxon>Fabales</taxon>
        <taxon>Fabaceae</taxon>
        <taxon>Papilionoideae</taxon>
        <taxon>50 kb inversion clade</taxon>
        <taxon>NPAAA clade</taxon>
        <taxon>Hologalegina</taxon>
        <taxon>IRL clade</taxon>
        <taxon>Trifolieae</taxon>
        <taxon>Trifolium</taxon>
    </lineage>
</organism>
<evidence type="ECO:0000313" key="2">
    <source>
        <dbReference type="EMBL" id="PNY15373.1"/>
    </source>
</evidence>
<evidence type="ECO:0000313" key="3">
    <source>
        <dbReference type="Proteomes" id="UP000236291"/>
    </source>
</evidence>
<name>A0A2K3PJA9_TRIPR</name>
<sequence length="126" mass="14241">MVASNQKARKLQISTDLTQSGTNARTMRIEKHLPHHLKIHHQPPKTNTMKQIKRPTTHQKEGGIVVGTGALMERGKNIRNRVKQWPKGGVSSHHEPPSLHRKQRVYIFDGGEGAAVLACLESEYRR</sequence>
<protein>
    <submittedName>
        <fullName evidence="2">Uncharacterized protein</fullName>
    </submittedName>
</protein>
<proteinExistence type="predicted"/>
<dbReference type="EMBL" id="ASHM01007616">
    <property type="protein sequence ID" value="PNY15373.1"/>
    <property type="molecule type" value="Genomic_DNA"/>
</dbReference>
<reference evidence="2 3" key="1">
    <citation type="journal article" date="2014" name="Am. J. Bot.">
        <title>Genome assembly and annotation for red clover (Trifolium pratense; Fabaceae).</title>
        <authorList>
            <person name="Istvanek J."/>
            <person name="Jaros M."/>
            <person name="Krenek A."/>
            <person name="Repkova J."/>
        </authorList>
    </citation>
    <scope>NUCLEOTIDE SEQUENCE [LARGE SCALE GENOMIC DNA]</scope>
    <source>
        <strain evidence="3">cv. Tatra</strain>
        <tissue evidence="2">Young leaves</tissue>
    </source>
</reference>
<dbReference type="AlphaFoldDB" id="A0A2K3PJA9"/>
<reference evidence="2 3" key="2">
    <citation type="journal article" date="2017" name="Front. Plant Sci.">
        <title>Gene Classification and Mining of Molecular Markers Useful in Red Clover (Trifolium pratense) Breeding.</title>
        <authorList>
            <person name="Istvanek J."/>
            <person name="Dluhosova J."/>
            <person name="Dluhos P."/>
            <person name="Patkova L."/>
            <person name="Nedelnik J."/>
            <person name="Repkova J."/>
        </authorList>
    </citation>
    <scope>NUCLEOTIDE SEQUENCE [LARGE SCALE GENOMIC DNA]</scope>
    <source>
        <strain evidence="3">cv. Tatra</strain>
        <tissue evidence="2">Young leaves</tissue>
    </source>
</reference>